<sequence>MKVFLPATFPTLNQYRANLYRYYFKRSWGLKQLEKLNINLDTVNSILNEGLVENDEICYICGDGGDLLLCDGGCARGYHLSCLNLTSVPEGETWLCPYCARQKEKARAAAEKKEVAAPGEEDEDFLDPGFLPVQNSKSHRVSGNAKKGNRGKKADLDPDATIGKERKGSTRLVDRVYSEESLKNTKLYRCIVENCNAMSANRTAMLSHA</sequence>
<dbReference type="InterPro" id="IPR059153">
    <property type="entry name" value="NSD_PHD-1st"/>
</dbReference>
<dbReference type="InParanoid" id="D8M667"/>
<dbReference type="AlphaFoldDB" id="D8M667"/>
<dbReference type="GO" id="GO:0000977">
    <property type="term" value="F:RNA polymerase II transcription regulatory region sequence-specific DNA binding"/>
    <property type="evidence" value="ECO:0007669"/>
    <property type="project" value="TreeGrafter"/>
</dbReference>
<organism evidence="7">
    <name type="scientific">Blastocystis hominis</name>
    <dbReference type="NCBI Taxonomy" id="12968"/>
    <lineage>
        <taxon>Eukaryota</taxon>
        <taxon>Sar</taxon>
        <taxon>Stramenopiles</taxon>
        <taxon>Bigyra</taxon>
        <taxon>Opalozoa</taxon>
        <taxon>Opalinata</taxon>
        <taxon>Blastocystidae</taxon>
        <taxon>Blastocystis</taxon>
    </lineage>
</organism>
<dbReference type="InterPro" id="IPR001965">
    <property type="entry name" value="Znf_PHD"/>
</dbReference>
<dbReference type="RefSeq" id="XP_012897824.1">
    <property type="nucleotide sequence ID" value="XM_013042370.1"/>
</dbReference>
<dbReference type="InterPro" id="IPR019787">
    <property type="entry name" value="Znf_PHD-finger"/>
</dbReference>
<keyword evidence="8" id="KW-1185">Reference proteome</keyword>
<feature type="domain" description="PHD-type" evidence="6">
    <location>
        <begin position="55"/>
        <end position="102"/>
    </location>
</feature>
<dbReference type="InterPro" id="IPR019786">
    <property type="entry name" value="Zinc_finger_PHD-type_CS"/>
</dbReference>
<dbReference type="GeneID" id="24923266"/>
<dbReference type="GO" id="GO:0005634">
    <property type="term" value="C:nucleus"/>
    <property type="evidence" value="ECO:0007669"/>
    <property type="project" value="TreeGrafter"/>
</dbReference>
<dbReference type="EMBL" id="FN668661">
    <property type="protein sequence ID" value="CBK23776.2"/>
    <property type="molecule type" value="Genomic_DNA"/>
</dbReference>
<evidence type="ECO:0000256" key="3">
    <source>
        <dbReference type="ARBA" id="ARBA00022833"/>
    </source>
</evidence>
<dbReference type="OrthoDB" id="72295at2759"/>
<dbReference type="InterPro" id="IPR013083">
    <property type="entry name" value="Znf_RING/FYVE/PHD"/>
</dbReference>
<gene>
    <name evidence="7" type="ORF">GSBLH_T00007142001</name>
</gene>
<evidence type="ECO:0000313" key="8">
    <source>
        <dbReference type="Proteomes" id="UP000008312"/>
    </source>
</evidence>
<dbReference type="InterPro" id="IPR011011">
    <property type="entry name" value="Znf_FYVE_PHD"/>
</dbReference>
<dbReference type="CDD" id="cd15568">
    <property type="entry name" value="PHD5_NSD"/>
    <property type="match status" value="1"/>
</dbReference>
<keyword evidence="1" id="KW-0479">Metal-binding</keyword>
<keyword evidence="3" id="KW-0862">Zinc</keyword>
<keyword evidence="2 4" id="KW-0863">Zinc-finger</keyword>
<feature type="compositionally biased region" description="Basic and acidic residues" evidence="5">
    <location>
        <begin position="152"/>
        <end position="168"/>
    </location>
</feature>
<evidence type="ECO:0000256" key="5">
    <source>
        <dbReference type="SAM" id="MobiDB-lite"/>
    </source>
</evidence>
<dbReference type="PROSITE" id="PS50016">
    <property type="entry name" value="ZF_PHD_2"/>
    <property type="match status" value="1"/>
</dbReference>
<dbReference type="Pfam" id="PF23011">
    <property type="entry name" value="PHD-1st_NSD"/>
    <property type="match status" value="1"/>
</dbReference>
<feature type="region of interest" description="Disordered" evidence="5">
    <location>
        <begin position="136"/>
        <end position="168"/>
    </location>
</feature>
<proteinExistence type="predicted"/>
<dbReference type="GO" id="GO:0042393">
    <property type="term" value="F:histone binding"/>
    <property type="evidence" value="ECO:0007669"/>
    <property type="project" value="TreeGrafter"/>
</dbReference>
<dbReference type="SMART" id="SM00249">
    <property type="entry name" value="PHD"/>
    <property type="match status" value="1"/>
</dbReference>
<dbReference type="GO" id="GO:0003682">
    <property type="term" value="F:chromatin binding"/>
    <property type="evidence" value="ECO:0007669"/>
    <property type="project" value="TreeGrafter"/>
</dbReference>
<dbReference type="PROSITE" id="PS01359">
    <property type="entry name" value="ZF_PHD_1"/>
    <property type="match status" value="1"/>
</dbReference>
<evidence type="ECO:0000313" key="7">
    <source>
        <dbReference type="EMBL" id="CBK23776.2"/>
    </source>
</evidence>
<reference evidence="7" key="1">
    <citation type="submission" date="2010-02" db="EMBL/GenBank/DDBJ databases">
        <title>Sequencing and annotation of the Blastocystis hominis genome.</title>
        <authorList>
            <person name="Wincker P."/>
        </authorList>
    </citation>
    <scope>NUCLEOTIDE SEQUENCE</scope>
    <source>
        <strain evidence="7">Singapore isolate B</strain>
    </source>
</reference>
<evidence type="ECO:0000256" key="1">
    <source>
        <dbReference type="ARBA" id="ARBA00022723"/>
    </source>
</evidence>
<dbReference type="SUPFAM" id="SSF57903">
    <property type="entry name" value="FYVE/PHD zinc finger"/>
    <property type="match status" value="1"/>
</dbReference>
<dbReference type="PANTHER" id="PTHR47025:SF2">
    <property type="entry name" value="AUTOIMMUNE REGULATOR"/>
    <property type="match status" value="1"/>
</dbReference>
<accession>D8M667</accession>
<evidence type="ECO:0000259" key="6">
    <source>
        <dbReference type="PROSITE" id="PS50016"/>
    </source>
</evidence>
<dbReference type="Proteomes" id="UP000008312">
    <property type="component" value="Unassembled WGS sequence"/>
</dbReference>
<dbReference type="GO" id="GO:0045944">
    <property type="term" value="P:positive regulation of transcription by RNA polymerase II"/>
    <property type="evidence" value="ECO:0007669"/>
    <property type="project" value="TreeGrafter"/>
</dbReference>
<evidence type="ECO:0000256" key="2">
    <source>
        <dbReference type="ARBA" id="ARBA00022771"/>
    </source>
</evidence>
<protein>
    <recommendedName>
        <fullName evidence="6">PHD-type domain-containing protein</fullName>
    </recommendedName>
</protein>
<name>D8M667_BLAHO</name>
<dbReference type="Gene3D" id="3.30.40.10">
    <property type="entry name" value="Zinc/RING finger domain, C3HC4 (zinc finger)"/>
    <property type="match status" value="1"/>
</dbReference>
<evidence type="ECO:0000256" key="4">
    <source>
        <dbReference type="PROSITE-ProRule" id="PRU00146"/>
    </source>
</evidence>
<dbReference type="PANTHER" id="PTHR47025">
    <property type="entry name" value="AUTOIMMUNE REGULATOR"/>
    <property type="match status" value="1"/>
</dbReference>
<dbReference type="GO" id="GO:0008270">
    <property type="term" value="F:zinc ion binding"/>
    <property type="evidence" value="ECO:0007669"/>
    <property type="project" value="UniProtKB-KW"/>
</dbReference>